<dbReference type="PANTHER" id="PTHR45436:SF14">
    <property type="entry name" value="SENSOR PROTEIN QSEC"/>
    <property type="match status" value="1"/>
</dbReference>
<dbReference type="RefSeq" id="WP_119978900.1">
    <property type="nucleotide sequence ID" value="NZ_BPFB01000027.1"/>
</dbReference>
<evidence type="ECO:0000256" key="12">
    <source>
        <dbReference type="ARBA" id="ARBA00023136"/>
    </source>
</evidence>
<accession>A0ABQ4PK15</accession>
<dbReference type="CDD" id="cd00075">
    <property type="entry name" value="HATPase"/>
    <property type="match status" value="1"/>
</dbReference>
<keyword evidence="10 13" id="KW-1133">Transmembrane helix</keyword>
<evidence type="ECO:0000256" key="9">
    <source>
        <dbReference type="ARBA" id="ARBA00022840"/>
    </source>
</evidence>
<dbReference type="InterPro" id="IPR003661">
    <property type="entry name" value="HisK_dim/P_dom"/>
</dbReference>
<comment type="subcellular location">
    <subcellularLocation>
        <location evidence="2">Membrane</location>
        <topology evidence="2">Multi-pass membrane protein</topology>
    </subcellularLocation>
</comment>
<keyword evidence="4" id="KW-0597">Phosphoprotein</keyword>
<evidence type="ECO:0000313" key="16">
    <source>
        <dbReference type="Proteomes" id="UP000761574"/>
    </source>
</evidence>
<dbReference type="GO" id="GO:0016301">
    <property type="term" value="F:kinase activity"/>
    <property type="evidence" value="ECO:0007669"/>
    <property type="project" value="UniProtKB-KW"/>
</dbReference>
<keyword evidence="6 13" id="KW-0812">Transmembrane</keyword>
<dbReference type="Gene3D" id="1.10.287.130">
    <property type="match status" value="1"/>
</dbReference>
<evidence type="ECO:0000256" key="4">
    <source>
        <dbReference type="ARBA" id="ARBA00022553"/>
    </source>
</evidence>
<dbReference type="PROSITE" id="PS50109">
    <property type="entry name" value="HIS_KIN"/>
    <property type="match status" value="1"/>
</dbReference>
<keyword evidence="7" id="KW-0547">Nucleotide-binding</keyword>
<evidence type="ECO:0000256" key="3">
    <source>
        <dbReference type="ARBA" id="ARBA00012438"/>
    </source>
</evidence>
<name>A0ABQ4PK15_9GAMM</name>
<dbReference type="CDD" id="cd00082">
    <property type="entry name" value="HisKA"/>
    <property type="match status" value="1"/>
</dbReference>
<dbReference type="InterPro" id="IPR036097">
    <property type="entry name" value="HisK_dim/P_sf"/>
</dbReference>
<evidence type="ECO:0000256" key="5">
    <source>
        <dbReference type="ARBA" id="ARBA00022679"/>
    </source>
</evidence>
<keyword evidence="12 13" id="KW-0472">Membrane</keyword>
<dbReference type="InterPro" id="IPR005467">
    <property type="entry name" value="His_kinase_dom"/>
</dbReference>
<evidence type="ECO:0000256" key="10">
    <source>
        <dbReference type="ARBA" id="ARBA00022989"/>
    </source>
</evidence>
<organism evidence="15 16">
    <name type="scientific">Shewanella algidipiscicola</name>
    <dbReference type="NCBI Taxonomy" id="614070"/>
    <lineage>
        <taxon>Bacteria</taxon>
        <taxon>Pseudomonadati</taxon>
        <taxon>Pseudomonadota</taxon>
        <taxon>Gammaproteobacteria</taxon>
        <taxon>Alteromonadales</taxon>
        <taxon>Shewanellaceae</taxon>
        <taxon>Shewanella</taxon>
    </lineage>
</organism>
<gene>
    <name evidence="15" type="primary">qseC</name>
    <name evidence="15" type="ORF">TUM4630_23890</name>
</gene>
<dbReference type="InterPro" id="IPR050428">
    <property type="entry name" value="TCS_sensor_his_kinase"/>
</dbReference>
<feature type="transmembrane region" description="Helical" evidence="13">
    <location>
        <begin position="175"/>
        <end position="195"/>
    </location>
</feature>
<dbReference type="Gene3D" id="3.30.565.10">
    <property type="entry name" value="Histidine kinase-like ATPase, C-terminal domain"/>
    <property type="match status" value="1"/>
</dbReference>
<evidence type="ECO:0000259" key="14">
    <source>
        <dbReference type="PROSITE" id="PS50109"/>
    </source>
</evidence>
<evidence type="ECO:0000256" key="8">
    <source>
        <dbReference type="ARBA" id="ARBA00022777"/>
    </source>
</evidence>
<dbReference type="SUPFAM" id="SSF55874">
    <property type="entry name" value="ATPase domain of HSP90 chaperone/DNA topoisomerase II/histidine kinase"/>
    <property type="match status" value="1"/>
</dbReference>
<evidence type="ECO:0000313" key="15">
    <source>
        <dbReference type="EMBL" id="GIU48173.1"/>
    </source>
</evidence>
<proteinExistence type="predicted"/>
<evidence type="ECO:0000256" key="1">
    <source>
        <dbReference type="ARBA" id="ARBA00000085"/>
    </source>
</evidence>
<dbReference type="InterPro" id="IPR036890">
    <property type="entry name" value="HATPase_C_sf"/>
</dbReference>
<keyword evidence="9" id="KW-0067">ATP-binding</keyword>
<protein>
    <recommendedName>
        <fullName evidence="3">histidine kinase</fullName>
        <ecNumber evidence="3">2.7.13.3</ecNumber>
    </recommendedName>
</protein>
<dbReference type="PRINTS" id="PR00344">
    <property type="entry name" value="BCTRLSENSOR"/>
</dbReference>
<feature type="domain" description="Histidine kinase" evidence="14">
    <location>
        <begin position="251"/>
        <end position="460"/>
    </location>
</feature>
<comment type="catalytic activity">
    <reaction evidence="1">
        <text>ATP + protein L-histidine = ADP + protein N-phospho-L-histidine.</text>
        <dbReference type="EC" id="2.7.13.3"/>
    </reaction>
</comment>
<evidence type="ECO:0000256" key="2">
    <source>
        <dbReference type="ARBA" id="ARBA00004141"/>
    </source>
</evidence>
<dbReference type="InterPro" id="IPR004358">
    <property type="entry name" value="Sig_transdc_His_kin-like_C"/>
</dbReference>
<keyword evidence="11" id="KW-0902">Two-component regulatory system</keyword>
<dbReference type="Pfam" id="PF02518">
    <property type="entry name" value="HATPase_c"/>
    <property type="match status" value="1"/>
</dbReference>
<keyword evidence="8 15" id="KW-0418">Kinase</keyword>
<dbReference type="Proteomes" id="UP000761574">
    <property type="component" value="Unassembled WGS sequence"/>
</dbReference>
<dbReference type="PANTHER" id="PTHR45436">
    <property type="entry name" value="SENSOR HISTIDINE KINASE YKOH"/>
    <property type="match status" value="1"/>
</dbReference>
<evidence type="ECO:0000256" key="6">
    <source>
        <dbReference type="ARBA" id="ARBA00022692"/>
    </source>
</evidence>
<evidence type="ECO:0000256" key="7">
    <source>
        <dbReference type="ARBA" id="ARBA00022741"/>
    </source>
</evidence>
<keyword evidence="5" id="KW-0808">Transferase</keyword>
<dbReference type="Pfam" id="PF00512">
    <property type="entry name" value="HisKA"/>
    <property type="match status" value="1"/>
</dbReference>
<evidence type="ECO:0000256" key="11">
    <source>
        <dbReference type="ARBA" id="ARBA00023012"/>
    </source>
</evidence>
<sequence>MYSLRLMLTTLMLTGIALSVGLSSWMSTRDASEQIEELFDAQMMQTAKMLELFYQHGITASDAQALTEQAQVFHVENSDVDTFAEQADALQLSYEHKLAFQIWSDKGEPLILSDNITAQPITEFVAGYHQKILADELWHVFSYYSKDNRVWIVTAQQDEVRQELVSQIMHNAVSAPLMIAPVVLLAMLLLSYWLFKPLKAFEQRLNQRSPHDVTPISMPLPSELLPVQTALNLYINRFANALARERRFSADAAHELKTPLSVIKLHQDGLAELIPPSQQAKLHLAAINSGVTRLSHTVEQLLLLARVDSIEELTLGRSHVQTMVEEALNQLMPGITDFEWAMAIPSDLYVAADHFYIELVLKNLLENACKYSPKESLIRISATRNAKYIDIGITDNGQGMTPEQIANAVERFYRVNENEGTGAGLGLSICHHIVELHRGKLTLTSRPQAGLTVTVSLPAA</sequence>
<reference evidence="15 16" key="1">
    <citation type="submission" date="2021-05" db="EMBL/GenBank/DDBJ databases">
        <title>Molecular characterization for Shewanella algae harboring chromosomal blaOXA-55-like strains isolated from clinical and environment sample.</title>
        <authorList>
            <person name="Ohama Y."/>
            <person name="Aoki K."/>
            <person name="Harada S."/>
            <person name="Moriya K."/>
            <person name="Ishii Y."/>
            <person name="Tateda K."/>
        </authorList>
    </citation>
    <scope>NUCLEOTIDE SEQUENCE [LARGE SCALE GENOMIC DNA]</scope>
    <source>
        <strain evidence="15 16">LMG 23746</strain>
    </source>
</reference>
<dbReference type="EC" id="2.7.13.3" evidence="3"/>
<dbReference type="SMART" id="SM00388">
    <property type="entry name" value="HisKA"/>
    <property type="match status" value="1"/>
</dbReference>
<dbReference type="EMBL" id="BPFB01000027">
    <property type="protein sequence ID" value="GIU48173.1"/>
    <property type="molecule type" value="Genomic_DNA"/>
</dbReference>
<keyword evidence="16" id="KW-1185">Reference proteome</keyword>
<evidence type="ECO:0000256" key="13">
    <source>
        <dbReference type="SAM" id="Phobius"/>
    </source>
</evidence>
<comment type="caution">
    <text evidence="15">The sequence shown here is derived from an EMBL/GenBank/DDBJ whole genome shotgun (WGS) entry which is preliminary data.</text>
</comment>
<dbReference type="SMART" id="SM00387">
    <property type="entry name" value="HATPase_c"/>
    <property type="match status" value="1"/>
</dbReference>
<dbReference type="InterPro" id="IPR003594">
    <property type="entry name" value="HATPase_dom"/>
</dbReference>
<dbReference type="SUPFAM" id="SSF47384">
    <property type="entry name" value="Homodimeric domain of signal transducing histidine kinase"/>
    <property type="match status" value="1"/>
</dbReference>